<protein>
    <recommendedName>
        <fullName evidence="4">Solute-binding protein family 3/N-terminal domain-containing protein</fullName>
    </recommendedName>
</protein>
<evidence type="ECO:0000313" key="2">
    <source>
        <dbReference type="EMBL" id="MDT9001901.1"/>
    </source>
</evidence>
<dbReference type="SUPFAM" id="SSF53850">
    <property type="entry name" value="Periplasmic binding protein-like II"/>
    <property type="match status" value="1"/>
</dbReference>
<keyword evidence="1" id="KW-0732">Signal</keyword>
<evidence type="ECO:0000256" key="1">
    <source>
        <dbReference type="SAM" id="SignalP"/>
    </source>
</evidence>
<feature type="signal peptide" evidence="1">
    <location>
        <begin position="1"/>
        <end position="20"/>
    </location>
</feature>
<evidence type="ECO:0008006" key="4">
    <source>
        <dbReference type="Google" id="ProtNLM"/>
    </source>
</evidence>
<comment type="caution">
    <text evidence="2">The sequence shown here is derived from an EMBL/GenBank/DDBJ whole genome shotgun (WGS) entry which is preliminary data.</text>
</comment>
<sequence>MRLFRRLFLLPLLAHGALLAQETPRPWRVCGGDVALPPYQYNDPKHLGIGELMLVEAGQQVGLAVQFLRFPIKRCRAMLEADEVDTLMAVPTPGNLAQYRFPMKAGALDGSQKVARINLVWVLRSDSPLHWDGQALSGADAAGLLIGTRVSMRAAIEPLQAMGLRVDDSALNTRQLLLKLAGRRIDAAVALQDEVETLLSDAALQGLLIQPKPLLAADFYAVIRQQASAEQQARAAAWWAAIRVLREQPAYRLR</sequence>
<organism evidence="2 3">
    <name type="scientific">Roseateles aquae</name>
    <dbReference type="NCBI Taxonomy" id="3077235"/>
    <lineage>
        <taxon>Bacteria</taxon>
        <taxon>Pseudomonadati</taxon>
        <taxon>Pseudomonadota</taxon>
        <taxon>Betaproteobacteria</taxon>
        <taxon>Burkholderiales</taxon>
        <taxon>Sphaerotilaceae</taxon>
        <taxon>Roseateles</taxon>
    </lineage>
</organism>
<gene>
    <name evidence="2" type="ORF">RQP53_21670</name>
</gene>
<name>A0ABU3PH70_9BURK</name>
<dbReference type="EMBL" id="JAVXZY010000011">
    <property type="protein sequence ID" value="MDT9001901.1"/>
    <property type="molecule type" value="Genomic_DNA"/>
</dbReference>
<reference evidence="2" key="1">
    <citation type="submission" date="2023-09" db="EMBL/GenBank/DDBJ databases">
        <title>Paucibacter sp. APW11 Genome sequencing and assembly.</title>
        <authorList>
            <person name="Kim I."/>
        </authorList>
    </citation>
    <scope>NUCLEOTIDE SEQUENCE</scope>
    <source>
        <strain evidence="2">APW11</strain>
    </source>
</reference>
<evidence type="ECO:0000313" key="3">
    <source>
        <dbReference type="Proteomes" id="UP001246372"/>
    </source>
</evidence>
<feature type="chain" id="PRO_5047533824" description="Solute-binding protein family 3/N-terminal domain-containing protein" evidence="1">
    <location>
        <begin position="21"/>
        <end position="254"/>
    </location>
</feature>
<proteinExistence type="predicted"/>
<accession>A0ABU3PH70</accession>
<dbReference type="RefSeq" id="WP_315652783.1">
    <property type="nucleotide sequence ID" value="NZ_JAVXZY010000011.1"/>
</dbReference>
<keyword evidence="3" id="KW-1185">Reference proteome</keyword>
<dbReference type="Proteomes" id="UP001246372">
    <property type="component" value="Unassembled WGS sequence"/>
</dbReference>